<organism evidence="1 2">
    <name type="scientific">Candidatus Roizmanbacteria bacterium GW2011_GWA2_34_18</name>
    <dbReference type="NCBI Taxonomy" id="1618477"/>
    <lineage>
        <taxon>Bacteria</taxon>
        <taxon>Candidatus Roizmaniibacteriota</taxon>
    </lineage>
</organism>
<dbReference type="AlphaFoldDB" id="A0A0G0AS52"/>
<name>A0A0G0AS52_9BACT</name>
<dbReference type="EMBL" id="LBPP01000025">
    <property type="protein sequence ID" value="KKP59714.1"/>
    <property type="molecule type" value="Genomic_DNA"/>
</dbReference>
<sequence length="138" mass="15438">MLTKNYTAIDDLLDKTKNRDKISLSKEAEPIAAGKFEIKEIAEDNLEEEVRPFVSPRAETIELPPNLKKLGLQAVSNSNFPSYKNIKLPLSDEKIIVGQKAPITSSLRWLATLALYILGQAHLGLKVIHGHVIRVLKR</sequence>
<evidence type="ECO:0000313" key="2">
    <source>
        <dbReference type="Proteomes" id="UP000034688"/>
    </source>
</evidence>
<dbReference type="Proteomes" id="UP000034688">
    <property type="component" value="Unassembled WGS sequence"/>
</dbReference>
<gene>
    <name evidence="1" type="ORF">UR54_C0025G0021</name>
</gene>
<protein>
    <submittedName>
        <fullName evidence="1">Uncharacterized protein</fullName>
    </submittedName>
</protein>
<reference evidence="1 2" key="1">
    <citation type="journal article" date="2015" name="Nature">
        <title>rRNA introns, odd ribosomes, and small enigmatic genomes across a large radiation of phyla.</title>
        <authorList>
            <person name="Brown C.T."/>
            <person name="Hug L.A."/>
            <person name="Thomas B.C."/>
            <person name="Sharon I."/>
            <person name="Castelle C.J."/>
            <person name="Singh A."/>
            <person name="Wilkins M.J."/>
            <person name="Williams K.H."/>
            <person name="Banfield J.F."/>
        </authorList>
    </citation>
    <scope>NUCLEOTIDE SEQUENCE [LARGE SCALE GENOMIC DNA]</scope>
</reference>
<comment type="caution">
    <text evidence="1">The sequence shown here is derived from an EMBL/GenBank/DDBJ whole genome shotgun (WGS) entry which is preliminary data.</text>
</comment>
<accession>A0A0G0AS52</accession>
<evidence type="ECO:0000313" key="1">
    <source>
        <dbReference type="EMBL" id="KKP59714.1"/>
    </source>
</evidence>
<proteinExistence type="predicted"/>